<dbReference type="STRING" id="43265.A0A545VA36"/>
<gene>
    <name evidence="1" type="ORF">IF1G_02676</name>
</gene>
<dbReference type="SUPFAM" id="SSF56112">
    <property type="entry name" value="Protein kinase-like (PK-like)"/>
    <property type="match status" value="1"/>
</dbReference>
<dbReference type="InterPro" id="IPR051678">
    <property type="entry name" value="AGP_Transferase"/>
</dbReference>
<sequence>MTPVLGLWTLEEARNKDFNCLQRHQNIVSNQALLSKLWSCRDALANIPKHHLRLEEEASCRVLGQSEWISGSFNICIPIEVRSRKFNGKVIVRCPLPSKLAESRYPGTVDEKMSAEIASYVFMQEECPEIRRFSAQNAPVPHLLTTQTQCTNEQHLSLYRRAAHGTKRWIRRMLRLDPLSQYAPHKSATVVPTQYLLLEYIQPDTGRMLSDSWEEHNHDPAHRRALFRGMAHIILSLAKVPQPRIGSFHFNDNCTIALRNRPLLTAEIILESEGIPRSIEPRQTFDCTEAFVSDLISLHDNRLRHDPSAADDEADCRSQMAIRTLLRTVSHHFIQRKYRNGPFLLQLTDLHQSNVFVDEDWNIRCLIDLEWLCALPVESLRAPYWLTGRAVDELVSDHLTAYEALRREFMDVFEEELSGVRLAWPLSRIMQQSWDFKAVWFWSSLTSVNAAIFLVSDHLCPRFILPLSAQVEEIFSMLWSDDTDKFVNRKIQDYAAYLSGLRRFYPQDEEEE</sequence>
<name>A0A545VA36_9HYPO</name>
<evidence type="ECO:0000313" key="2">
    <source>
        <dbReference type="Proteomes" id="UP000315783"/>
    </source>
</evidence>
<dbReference type="InterPro" id="IPR011009">
    <property type="entry name" value="Kinase-like_dom_sf"/>
</dbReference>
<dbReference type="EMBL" id="SPUK01000003">
    <property type="protein sequence ID" value="TQV98596.1"/>
    <property type="molecule type" value="Genomic_DNA"/>
</dbReference>
<organism evidence="1 2">
    <name type="scientific">Cordyceps javanica</name>
    <dbReference type="NCBI Taxonomy" id="43265"/>
    <lineage>
        <taxon>Eukaryota</taxon>
        <taxon>Fungi</taxon>
        <taxon>Dikarya</taxon>
        <taxon>Ascomycota</taxon>
        <taxon>Pezizomycotina</taxon>
        <taxon>Sordariomycetes</taxon>
        <taxon>Hypocreomycetidae</taxon>
        <taxon>Hypocreales</taxon>
        <taxon>Cordycipitaceae</taxon>
        <taxon>Cordyceps</taxon>
    </lineage>
</organism>
<proteinExistence type="predicted"/>
<dbReference type="PANTHER" id="PTHR21310:SF37">
    <property type="entry name" value="AMINOGLYCOSIDE PHOSPHOTRANSFERASE DOMAIN-CONTAINING PROTEIN"/>
    <property type="match status" value="1"/>
</dbReference>
<comment type="caution">
    <text evidence="1">The sequence shown here is derived from an EMBL/GenBank/DDBJ whole genome shotgun (WGS) entry which is preliminary data.</text>
</comment>
<reference evidence="1 2" key="1">
    <citation type="journal article" date="2019" name="Appl. Microbiol. Biotechnol.">
        <title>Genome sequence of Isaria javanica and comparative genome analysis insights into family S53 peptidase evolution in fungal entomopathogens.</title>
        <authorList>
            <person name="Lin R."/>
            <person name="Zhang X."/>
            <person name="Xin B."/>
            <person name="Zou M."/>
            <person name="Gao Y."/>
            <person name="Qin F."/>
            <person name="Hu Q."/>
            <person name="Xie B."/>
            <person name="Cheng X."/>
        </authorList>
    </citation>
    <scope>NUCLEOTIDE SEQUENCE [LARGE SCALE GENOMIC DNA]</scope>
    <source>
        <strain evidence="1 2">IJ1G</strain>
    </source>
</reference>
<protein>
    <submittedName>
        <fullName evidence="1">Phosphotransferase family protein</fullName>
    </submittedName>
</protein>
<dbReference type="AlphaFoldDB" id="A0A545VA36"/>
<dbReference type="PANTHER" id="PTHR21310">
    <property type="entry name" value="AMINOGLYCOSIDE PHOSPHOTRANSFERASE-RELATED-RELATED"/>
    <property type="match status" value="1"/>
</dbReference>
<accession>A0A545VA36</accession>
<keyword evidence="2" id="KW-1185">Reference proteome</keyword>
<keyword evidence="1" id="KW-0808">Transferase</keyword>
<dbReference type="GO" id="GO:0016740">
    <property type="term" value="F:transferase activity"/>
    <property type="evidence" value="ECO:0007669"/>
    <property type="project" value="UniProtKB-KW"/>
</dbReference>
<evidence type="ECO:0000313" key="1">
    <source>
        <dbReference type="EMBL" id="TQV98596.1"/>
    </source>
</evidence>
<dbReference type="Proteomes" id="UP000315783">
    <property type="component" value="Unassembled WGS sequence"/>
</dbReference>